<sequence>MAYLTIEYCSEIDLKLREVVGEHLFGCDDCQLVCPFNASPSLSSLIELRTLSKMGAHLSR</sequence>
<dbReference type="Proteomes" id="UP000185544">
    <property type="component" value="Chromosome"/>
</dbReference>
<dbReference type="KEGG" id="pabo:BCY86_04225"/>
<reference evidence="1 2" key="1">
    <citation type="submission" date="2016-08" db="EMBL/GenBank/DDBJ databases">
        <title>Identification and validation of antigenic proteins from Pajaroellobacter abortibovis using de-novo genome sequence assembly and reverse vaccinology.</title>
        <authorList>
            <person name="Welly B.T."/>
            <person name="Miller M.R."/>
            <person name="Stott J.L."/>
            <person name="Blanchard M.T."/>
            <person name="Islas-Trejo A.D."/>
            <person name="O'Rourke S.M."/>
            <person name="Young A.E."/>
            <person name="Medrano J.F."/>
            <person name="Van Eenennaam A.L."/>
        </authorList>
    </citation>
    <scope>NUCLEOTIDE SEQUENCE [LARGE SCALE GENOMIC DNA]</scope>
    <source>
        <strain evidence="1 2">BTF92-0548A/99-0131</strain>
    </source>
</reference>
<gene>
    <name evidence="1" type="ORF">BCY86_04225</name>
</gene>
<dbReference type="EMBL" id="CP016908">
    <property type="protein sequence ID" value="APR99976.1"/>
    <property type="molecule type" value="Genomic_DNA"/>
</dbReference>
<protein>
    <recommendedName>
        <fullName evidence="3">4Fe-4S ferredoxin-type domain-containing protein</fullName>
    </recommendedName>
</protein>
<name>A0A1L6MWR1_9BACT</name>
<proteinExistence type="predicted"/>
<organism evidence="1 2">
    <name type="scientific">Pajaroellobacter abortibovis</name>
    <dbReference type="NCBI Taxonomy" id="1882918"/>
    <lineage>
        <taxon>Bacteria</taxon>
        <taxon>Pseudomonadati</taxon>
        <taxon>Myxococcota</taxon>
        <taxon>Polyangia</taxon>
        <taxon>Polyangiales</taxon>
        <taxon>Polyangiaceae</taxon>
    </lineage>
</organism>
<evidence type="ECO:0008006" key="3">
    <source>
        <dbReference type="Google" id="ProtNLM"/>
    </source>
</evidence>
<dbReference type="AlphaFoldDB" id="A0A1L6MWR1"/>
<keyword evidence="2" id="KW-1185">Reference proteome</keyword>
<accession>A0A1L6MWR1</accession>
<evidence type="ECO:0000313" key="1">
    <source>
        <dbReference type="EMBL" id="APR99976.1"/>
    </source>
</evidence>
<evidence type="ECO:0000313" key="2">
    <source>
        <dbReference type="Proteomes" id="UP000185544"/>
    </source>
</evidence>